<dbReference type="SUPFAM" id="SSF53474">
    <property type="entry name" value="alpha/beta-Hydrolases"/>
    <property type="match status" value="1"/>
</dbReference>
<sequence length="178" mass="18872">MRAANGARWRTGVWSLAGATGCLLVLSARADAVQRHDFRVVTADGVGIHVREVRTPQAKGEPLILIHGARVPGVASFDLAVPGGSLAQDLALRTGRPVYVMDARGYGGSDRPPAMARPGAECAAFARLRVGARRRCGRARGDATDASRARRPVRLGDGAPGRAITRPCTRNGWPIWSC</sequence>
<name>A0ABU8JC56_9GAMM</name>
<gene>
    <name evidence="2" type="ORF">WAT24_07610</name>
</gene>
<evidence type="ECO:0000256" key="1">
    <source>
        <dbReference type="SAM" id="MobiDB-lite"/>
    </source>
</evidence>
<reference evidence="2 3" key="1">
    <citation type="journal article" date="2014" name="Int. J. Syst. Evol. Microbiol.">
        <title>Fulvimonas yonginensis sp. nov., isolated from greenhouse soil, and emended description of the genus Fulvimonas.</title>
        <authorList>
            <person name="Ahn J.H."/>
            <person name="Kim S.J."/>
            <person name="Weon H.Y."/>
            <person name="Hong S.B."/>
            <person name="Seok S.J."/>
            <person name="Kwon S.W."/>
        </authorList>
    </citation>
    <scope>NUCLEOTIDE SEQUENCE [LARGE SCALE GENOMIC DNA]</scope>
    <source>
        <strain evidence="2 3">KACC 16952</strain>
    </source>
</reference>
<accession>A0ABU8JC56</accession>
<evidence type="ECO:0000313" key="3">
    <source>
        <dbReference type="Proteomes" id="UP001381174"/>
    </source>
</evidence>
<comment type="caution">
    <text evidence="2">The sequence shown here is derived from an EMBL/GenBank/DDBJ whole genome shotgun (WGS) entry which is preliminary data.</text>
</comment>
<dbReference type="Gene3D" id="3.40.50.1820">
    <property type="entry name" value="alpha/beta hydrolase"/>
    <property type="match status" value="1"/>
</dbReference>
<evidence type="ECO:0008006" key="4">
    <source>
        <dbReference type="Google" id="ProtNLM"/>
    </source>
</evidence>
<dbReference type="InterPro" id="IPR029058">
    <property type="entry name" value="AB_hydrolase_fold"/>
</dbReference>
<evidence type="ECO:0000313" key="2">
    <source>
        <dbReference type="EMBL" id="MEI7036617.1"/>
    </source>
</evidence>
<proteinExistence type="predicted"/>
<dbReference type="Proteomes" id="UP001381174">
    <property type="component" value="Unassembled WGS sequence"/>
</dbReference>
<keyword evidence="3" id="KW-1185">Reference proteome</keyword>
<protein>
    <recommendedName>
        <fullName evidence="4">Alpha/beta hydrolase family protein</fullName>
    </recommendedName>
</protein>
<organism evidence="2 3">
    <name type="scientific">Fulvimonas yonginensis</name>
    <dbReference type="NCBI Taxonomy" id="1495200"/>
    <lineage>
        <taxon>Bacteria</taxon>
        <taxon>Pseudomonadati</taxon>
        <taxon>Pseudomonadota</taxon>
        <taxon>Gammaproteobacteria</taxon>
        <taxon>Lysobacterales</taxon>
        <taxon>Rhodanobacteraceae</taxon>
        <taxon>Fulvimonas</taxon>
    </lineage>
</organism>
<dbReference type="EMBL" id="JBBBNY010000003">
    <property type="protein sequence ID" value="MEI7036617.1"/>
    <property type="molecule type" value="Genomic_DNA"/>
</dbReference>
<dbReference type="PROSITE" id="PS51257">
    <property type="entry name" value="PROKAR_LIPOPROTEIN"/>
    <property type="match status" value="1"/>
</dbReference>
<dbReference type="RefSeq" id="WP_336807230.1">
    <property type="nucleotide sequence ID" value="NZ_JBBBNY010000003.1"/>
</dbReference>
<feature type="region of interest" description="Disordered" evidence="1">
    <location>
        <begin position="141"/>
        <end position="161"/>
    </location>
</feature>